<protein>
    <recommendedName>
        <fullName evidence="10">Knottin scorpion toxin-like domain-containing protein</fullName>
    </recommendedName>
</protein>
<evidence type="ECO:0000256" key="5">
    <source>
        <dbReference type="ARBA" id="ARBA00022577"/>
    </source>
</evidence>
<name>S8CM21_9LAMI</name>
<accession>S8CM21</accession>
<dbReference type="Pfam" id="PF10868">
    <property type="entry name" value="Defensin_like"/>
    <property type="match status" value="1"/>
</dbReference>
<gene>
    <name evidence="8" type="ORF">M569_06580</name>
</gene>
<keyword evidence="3" id="KW-0964">Secreted</keyword>
<evidence type="ECO:0000256" key="3">
    <source>
        <dbReference type="ARBA" id="ARBA00022525"/>
    </source>
</evidence>
<evidence type="ECO:0000256" key="7">
    <source>
        <dbReference type="ARBA" id="ARBA00022821"/>
    </source>
</evidence>
<comment type="similarity">
    <text evidence="2">Belongs to the DEFL family.</text>
</comment>
<evidence type="ECO:0000256" key="6">
    <source>
        <dbReference type="ARBA" id="ARBA00022729"/>
    </source>
</evidence>
<keyword evidence="4" id="KW-0929">Antimicrobial</keyword>
<dbReference type="OrthoDB" id="1433686at2759"/>
<dbReference type="InterPro" id="IPR022618">
    <property type="entry name" value="Defensin-like_20-28"/>
</dbReference>
<dbReference type="EMBL" id="AUSU01002730">
    <property type="protein sequence ID" value="EPS68194.1"/>
    <property type="molecule type" value="Genomic_DNA"/>
</dbReference>
<proteinExistence type="inferred from homology"/>
<evidence type="ECO:0000256" key="1">
    <source>
        <dbReference type="ARBA" id="ARBA00004613"/>
    </source>
</evidence>
<reference evidence="8 9" key="1">
    <citation type="journal article" date="2013" name="BMC Genomics">
        <title>The miniature genome of a carnivorous plant Genlisea aurea contains a low number of genes and short non-coding sequences.</title>
        <authorList>
            <person name="Leushkin E.V."/>
            <person name="Sutormin R.A."/>
            <person name="Nabieva E.R."/>
            <person name="Penin A.A."/>
            <person name="Kondrashov A.S."/>
            <person name="Logacheva M.D."/>
        </authorList>
    </citation>
    <scope>NUCLEOTIDE SEQUENCE [LARGE SCALE GENOMIC DNA]</scope>
</reference>
<dbReference type="AlphaFoldDB" id="S8CM21"/>
<sequence length="50" mass="5643">CCYDNHIGSCDPSKDNQRCNDLCNQNNCGKGGFCKVFDHAPPNHYCHCYC</sequence>
<dbReference type="GO" id="GO:0050832">
    <property type="term" value="P:defense response to fungus"/>
    <property type="evidence" value="ECO:0007669"/>
    <property type="project" value="UniProtKB-KW"/>
</dbReference>
<keyword evidence="5" id="KW-0295">Fungicide</keyword>
<dbReference type="GO" id="GO:0031640">
    <property type="term" value="P:killing of cells of another organism"/>
    <property type="evidence" value="ECO:0007669"/>
    <property type="project" value="UniProtKB-KW"/>
</dbReference>
<keyword evidence="9" id="KW-1185">Reference proteome</keyword>
<feature type="non-terminal residue" evidence="8">
    <location>
        <position position="1"/>
    </location>
</feature>
<evidence type="ECO:0000256" key="4">
    <source>
        <dbReference type="ARBA" id="ARBA00022529"/>
    </source>
</evidence>
<keyword evidence="7" id="KW-0611">Plant defense</keyword>
<evidence type="ECO:0000313" key="8">
    <source>
        <dbReference type="EMBL" id="EPS68194.1"/>
    </source>
</evidence>
<comment type="subcellular location">
    <subcellularLocation>
        <location evidence="1">Secreted</location>
    </subcellularLocation>
</comment>
<evidence type="ECO:0000313" key="9">
    <source>
        <dbReference type="Proteomes" id="UP000015453"/>
    </source>
</evidence>
<keyword evidence="6" id="KW-0732">Signal</keyword>
<organism evidence="8 9">
    <name type="scientific">Genlisea aurea</name>
    <dbReference type="NCBI Taxonomy" id="192259"/>
    <lineage>
        <taxon>Eukaryota</taxon>
        <taxon>Viridiplantae</taxon>
        <taxon>Streptophyta</taxon>
        <taxon>Embryophyta</taxon>
        <taxon>Tracheophyta</taxon>
        <taxon>Spermatophyta</taxon>
        <taxon>Magnoliopsida</taxon>
        <taxon>eudicotyledons</taxon>
        <taxon>Gunneridae</taxon>
        <taxon>Pentapetalae</taxon>
        <taxon>asterids</taxon>
        <taxon>lamiids</taxon>
        <taxon>Lamiales</taxon>
        <taxon>Lentibulariaceae</taxon>
        <taxon>Genlisea</taxon>
    </lineage>
</organism>
<dbReference type="GO" id="GO:0005576">
    <property type="term" value="C:extracellular region"/>
    <property type="evidence" value="ECO:0007669"/>
    <property type="project" value="UniProtKB-SubCell"/>
</dbReference>
<evidence type="ECO:0008006" key="10">
    <source>
        <dbReference type="Google" id="ProtNLM"/>
    </source>
</evidence>
<evidence type="ECO:0000256" key="2">
    <source>
        <dbReference type="ARBA" id="ARBA00006722"/>
    </source>
</evidence>
<comment type="caution">
    <text evidence="8">The sequence shown here is derived from an EMBL/GenBank/DDBJ whole genome shotgun (WGS) entry which is preliminary data.</text>
</comment>
<dbReference type="Proteomes" id="UP000015453">
    <property type="component" value="Unassembled WGS sequence"/>
</dbReference>